<dbReference type="AlphaFoldDB" id="A0A1H8ZY24"/>
<dbReference type="OrthoDB" id="9796485at2"/>
<dbReference type="STRING" id="89093.SAMN04488558_101365"/>
<dbReference type="EMBL" id="FOEN01000001">
    <property type="protein sequence ID" value="SEP69153.1"/>
    <property type="molecule type" value="Genomic_DNA"/>
</dbReference>
<dbReference type="RefSeq" id="WP_092570173.1">
    <property type="nucleotide sequence ID" value="NZ_CP096206.2"/>
</dbReference>
<gene>
    <name evidence="1" type="ORF">SAMN04488558_101365</name>
</gene>
<proteinExistence type="predicted"/>
<keyword evidence="2" id="KW-1185">Reference proteome</keyword>
<protein>
    <submittedName>
        <fullName evidence="1">Uncharacterized protein</fullName>
    </submittedName>
</protein>
<sequence length="59" mass="6978">MGRRRTEINVDKEYPFVLDDSELEVLCAFFDDENIIKELTSEFITNSKTRNKKIINPLK</sequence>
<evidence type="ECO:0000313" key="2">
    <source>
        <dbReference type="Proteomes" id="UP000198833"/>
    </source>
</evidence>
<reference evidence="1 2" key="1">
    <citation type="submission" date="2016-10" db="EMBL/GenBank/DDBJ databases">
        <authorList>
            <person name="de Groot N.N."/>
        </authorList>
    </citation>
    <scope>NUCLEOTIDE SEQUENCE [LARGE SCALE GENOMIC DNA]</scope>
    <source>
        <strain evidence="1 2">DSM 15695</strain>
    </source>
</reference>
<evidence type="ECO:0000313" key="1">
    <source>
        <dbReference type="EMBL" id="SEP69153.1"/>
    </source>
</evidence>
<dbReference type="Proteomes" id="UP000198833">
    <property type="component" value="Unassembled WGS sequence"/>
</dbReference>
<name>A0A1H8ZY24_9LACT</name>
<organism evidence="1 2">
    <name type="scientific">Ignavigranum ruoffiae</name>
    <dbReference type="NCBI Taxonomy" id="89093"/>
    <lineage>
        <taxon>Bacteria</taxon>
        <taxon>Bacillati</taxon>
        <taxon>Bacillota</taxon>
        <taxon>Bacilli</taxon>
        <taxon>Lactobacillales</taxon>
        <taxon>Aerococcaceae</taxon>
        <taxon>Ignavigranum</taxon>
    </lineage>
</organism>
<accession>A0A1H8ZY24</accession>